<feature type="transmembrane region" description="Helical" evidence="6">
    <location>
        <begin position="102"/>
        <end position="120"/>
    </location>
</feature>
<evidence type="ECO:0000256" key="6">
    <source>
        <dbReference type="SAM" id="Phobius"/>
    </source>
</evidence>
<keyword evidence="4 6" id="KW-1133">Transmembrane helix</keyword>
<feature type="transmembrane region" description="Helical" evidence="6">
    <location>
        <begin position="77"/>
        <end position="96"/>
    </location>
</feature>
<dbReference type="EMBL" id="NJBA01000004">
    <property type="protein sequence ID" value="OWP50652.1"/>
    <property type="molecule type" value="Genomic_DNA"/>
</dbReference>
<comment type="subcellular location">
    <subcellularLocation>
        <location evidence="1">Cell membrane</location>
        <topology evidence="1">Multi-pass membrane protein</topology>
    </subcellularLocation>
</comment>
<evidence type="ECO:0000256" key="4">
    <source>
        <dbReference type="ARBA" id="ARBA00022989"/>
    </source>
</evidence>
<dbReference type="eggNOG" id="COG1289">
    <property type="taxonomic scope" value="Bacteria"/>
</dbReference>
<dbReference type="PANTHER" id="PTHR30509">
    <property type="entry name" value="P-HYDROXYBENZOIC ACID EFFLUX PUMP SUBUNIT-RELATED"/>
    <property type="match status" value="1"/>
</dbReference>
<evidence type="ECO:0000256" key="3">
    <source>
        <dbReference type="ARBA" id="ARBA00022692"/>
    </source>
</evidence>
<sequence length="715" mass="79799">MSSLSVRLPKAAALRFALSDWAHTDGVTWMFILKTLVTAFTALWLAYRLELPQPSTVLVSAFIVLQPQSGQVLAKSFYRILGTLAGLTVMVTFIALFAQERVLFLLCVAIWVGLCTAGAARYRDFRAYACLLAGYTAVMIGIPATLHPEGAFMQALWRVIEIALGILCTGVISAVVLPQTSTAALRNALNTRFGDFAGLASAGLDGTLDRERFEQASARIAAEVVGLESLRNVTAFEDPHMRLRSGRLARLNSEFMQLTTRFHALQRLLDRLRERQASNVLEVLMPCLIDVSELLASWHGRPLSEADAERLSVQLELCKHHLMPRIREARATLGHTCPREADQLDFETAAELLYRFADDMHNYAQTHASLAAHKHEREQWKERFTPKANALAAAVAGFRCALLVIVGGVFWIETSWLSGATFALTSVLIAALSSASPNPKRLSLQLTLGTLLGATLGFILTFRVLPHIDGFPLLCFVLAPVFALGAFLITRPKWSGYGVGLLVWFCIASLPANLARYDAYTFINEYLAMLLSMGMAVVAAIVILPPNRPWLWERLEAELRLRVVRVISDPLKGLSSSFESGTRDLLNQAYGLSTGRPDVQRRLLRWTFQVQEIGLSIIELRREQEALPKEPWYAERMPWRRAIRALGRALIRLFIQPSESNRQRALAAVEHAIHATRTTDDRRPPHFDSSPLRRVCSYLHFIRTSLLDPQSPLRD</sequence>
<evidence type="ECO:0000313" key="7">
    <source>
        <dbReference type="EMBL" id="OWP50652.1"/>
    </source>
</evidence>
<feature type="transmembrane region" description="Helical" evidence="6">
    <location>
        <begin position="496"/>
        <end position="514"/>
    </location>
</feature>
<accession>A0A2D0AEZ5</accession>
<protein>
    <submittedName>
        <fullName evidence="7">FUSC family protein</fullName>
    </submittedName>
</protein>
<dbReference type="InterPro" id="IPR006726">
    <property type="entry name" value="PHBA_efflux_AaeB/fusaric-R"/>
</dbReference>
<dbReference type="Pfam" id="PF04632">
    <property type="entry name" value="FUSC"/>
    <property type="match status" value="1"/>
</dbReference>
<feature type="transmembrane region" description="Helical" evidence="6">
    <location>
        <begin position="416"/>
        <end position="434"/>
    </location>
</feature>
<gene>
    <name evidence="7" type="ORF">CEG18_14035</name>
</gene>
<feature type="transmembrane region" description="Helical" evidence="6">
    <location>
        <begin position="446"/>
        <end position="465"/>
    </location>
</feature>
<evidence type="ECO:0000256" key="1">
    <source>
        <dbReference type="ARBA" id="ARBA00004651"/>
    </source>
</evidence>
<dbReference type="AlphaFoldDB" id="A0A2D0AEZ5"/>
<name>A0A2D0AEZ5_PSENT</name>
<evidence type="ECO:0000256" key="2">
    <source>
        <dbReference type="ARBA" id="ARBA00022475"/>
    </source>
</evidence>
<organism evidence="7 8">
    <name type="scientific">Pseudomonas nitroreducens</name>
    <dbReference type="NCBI Taxonomy" id="46680"/>
    <lineage>
        <taxon>Bacteria</taxon>
        <taxon>Pseudomonadati</taxon>
        <taxon>Pseudomonadota</taxon>
        <taxon>Gammaproteobacteria</taxon>
        <taxon>Pseudomonadales</taxon>
        <taxon>Pseudomonadaceae</taxon>
        <taxon>Pseudomonas</taxon>
    </lineage>
</organism>
<keyword evidence="5 6" id="KW-0472">Membrane</keyword>
<evidence type="ECO:0000256" key="5">
    <source>
        <dbReference type="ARBA" id="ARBA00023136"/>
    </source>
</evidence>
<feature type="transmembrane region" description="Helical" evidence="6">
    <location>
        <begin position="526"/>
        <end position="544"/>
    </location>
</feature>
<dbReference type="STRING" id="46680.GCA_000807755_04382"/>
<evidence type="ECO:0000313" key="8">
    <source>
        <dbReference type="Proteomes" id="UP000198145"/>
    </source>
</evidence>
<dbReference type="PANTHER" id="PTHR30509:SF40">
    <property type="entry name" value="BLR3852 PROTEIN"/>
    <property type="match status" value="1"/>
</dbReference>
<keyword evidence="2" id="KW-1003">Cell membrane</keyword>
<dbReference type="RefSeq" id="WP_088418014.1">
    <property type="nucleotide sequence ID" value="NZ_NJBA01000004.1"/>
</dbReference>
<feature type="transmembrane region" description="Helical" evidence="6">
    <location>
        <begin position="127"/>
        <end position="144"/>
    </location>
</feature>
<reference evidence="7 8" key="1">
    <citation type="submission" date="2017-06" db="EMBL/GenBank/DDBJ databases">
        <title>Draft genome of Pseudomonas nitroreducens DF05.</title>
        <authorList>
            <person name="Iyer R."/>
        </authorList>
    </citation>
    <scope>NUCLEOTIDE SEQUENCE [LARGE SCALE GENOMIC DNA]</scope>
    <source>
        <strain evidence="7 8">DF05</strain>
    </source>
</reference>
<feature type="transmembrane region" description="Helical" evidence="6">
    <location>
        <begin position="156"/>
        <end position="177"/>
    </location>
</feature>
<dbReference type="GO" id="GO:0005886">
    <property type="term" value="C:plasma membrane"/>
    <property type="evidence" value="ECO:0007669"/>
    <property type="project" value="UniProtKB-SubCell"/>
</dbReference>
<proteinExistence type="predicted"/>
<comment type="caution">
    <text evidence="7">The sequence shown here is derived from an EMBL/GenBank/DDBJ whole genome shotgun (WGS) entry which is preliminary data.</text>
</comment>
<dbReference type="Proteomes" id="UP000198145">
    <property type="component" value="Unassembled WGS sequence"/>
</dbReference>
<dbReference type="GO" id="GO:0022857">
    <property type="term" value="F:transmembrane transporter activity"/>
    <property type="evidence" value="ECO:0007669"/>
    <property type="project" value="InterPro"/>
</dbReference>
<feature type="transmembrane region" description="Helical" evidence="6">
    <location>
        <begin position="390"/>
        <end position="410"/>
    </location>
</feature>
<feature type="transmembrane region" description="Helical" evidence="6">
    <location>
        <begin position="471"/>
        <end position="489"/>
    </location>
</feature>
<feature type="transmembrane region" description="Helical" evidence="6">
    <location>
        <begin position="27"/>
        <end position="47"/>
    </location>
</feature>
<keyword evidence="3 6" id="KW-0812">Transmembrane</keyword>